<dbReference type="EMBL" id="JAVRHQ010000023">
    <property type="protein sequence ID" value="MDT0644259.1"/>
    <property type="molecule type" value="Genomic_DNA"/>
</dbReference>
<sequence length="788" mass="92605">MKDQLSDFPLDIKISFHKVIEQYKTELENQHSDIAKEYMEKVLDYVSTFPELSEGIDDAKDLDKLREPIKVLLHDLFPSVLTNNEIKAVSIPYHNILFNSSKRLKKILELAGEDFVLKTRNVDEDTYYINACINILQTCYGYDISFSKPLYYDIPDEKGVVRHYRIALNGDFVEIIPKENAPEITQEDVDMLIQNIGNIELWKKKFPPQSYIFKGFTIVNLTDVTVDDAISKLKTTLLYNESSQKEELLNLQQIFRSIYKIPDLKVGFTAYNTSEKKFERMDSEESMSYMLWNSEELYPEDLGEEAYEKIIEENSYFTVANMDSYREKAKNKTLAENLNANGVKSCILAPVAKNRRLMGVLELISERKNELHSINAIKLDDILPYIVTATERNRTDFENRVKAIIQSECTSIHPSVLWVFEKEAKKFIRDLDDDGLASFKDITFKDIYPLYGQIDIVASSEARNEAIQKDLMHQLNFILEIMDDALEMEELPIYEQVKYRISDFKENLENSLNASSEQKVFNLLQKEVNPIMSHLKKQSEELNRKVNEYQKKLNPETGIVYDERKKYDDTVQRINRTMSRYIDRKQVQAQKIYPHYFERYKTDGVDHNIYIGASMANNKPFNKVYLYNLRLWQLSTMCEMENRFYQLQEETPIKLDAASLILVYSSTMSIRYRMDEKKFDVDGTYNARYEIIKKRIDKAYIKNTEERVTQKGKIAIVYSQRSDEREYLRYIKYLQAKKYLGKEIELLELQDVQGVIGLKAIRVEVLYTIHDHANQEKTITYEEMEELH</sequence>
<reference evidence="1 2" key="1">
    <citation type="submission" date="2023-09" db="EMBL/GenBank/DDBJ databases">
        <authorList>
            <person name="Rey-Velasco X."/>
        </authorList>
    </citation>
    <scope>NUCLEOTIDE SEQUENCE [LARGE SCALE GENOMIC DNA]</scope>
    <source>
        <strain evidence="1 2">F363</strain>
    </source>
</reference>
<name>A0ABU3CD46_9FLAO</name>
<accession>A0ABU3CD46</accession>
<evidence type="ECO:0000313" key="2">
    <source>
        <dbReference type="Proteomes" id="UP001262889"/>
    </source>
</evidence>
<proteinExistence type="predicted"/>
<keyword evidence="2" id="KW-1185">Reference proteome</keyword>
<protein>
    <submittedName>
        <fullName evidence="1">GAF domain-containing protein</fullName>
    </submittedName>
</protein>
<gene>
    <name evidence="1" type="ORF">RM553_15585</name>
</gene>
<organism evidence="1 2">
    <name type="scientific">Autumnicola tepida</name>
    <dbReference type="NCBI Taxonomy" id="3075595"/>
    <lineage>
        <taxon>Bacteria</taxon>
        <taxon>Pseudomonadati</taxon>
        <taxon>Bacteroidota</taxon>
        <taxon>Flavobacteriia</taxon>
        <taxon>Flavobacteriales</taxon>
        <taxon>Flavobacteriaceae</taxon>
        <taxon>Autumnicola</taxon>
    </lineage>
</organism>
<evidence type="ECO:0000313" key="1">
    <source>
        <dbReference type="EMBL" id="MDT0644259.1"/>
    </source>
</evidence>
<comment type="caution">
    <text evidence="1">The sequence shown here is derived from an EMBL/GenBank/DDBJ whole genome shotgun (WGS) entry which is preliminary data.</text>
</comment>
<dbReference type="RefSeq" id="WP_311535876.1">
    <property type="nucleotide sequence ID" value="NZ_JAVRHQ010000023.1"/>
</dbReference>
<dbReference type="Proteomes" id="UP001262889">
    <property type="component" value="Unassembled WGS sequence"/>
</dbReference>